<evidence type="ECO:0000313" key="3">
    <source>
        <dbReference type="Proteomes" id="UP000644507"/>
    </source>
</evidence>
<comment type="caution">
    <text evidence="2">The sequence shown here is derived from an EMBL/GenBank/DDBJ whole genome shotgun (WGS) entry which is preliminary data.</text>
</comment>
<evidence type="ECO:0000313" key="2">
    <source>
        <dbReference type="EMBL" id="GHC51594.1"/>
    </source>
</evidence>
<dbReference type="AlphaFoldDB" id="A0A918WKN1"/>
<keyword evidence="1" id="KW-0472">Membrane</keyword>
<dbReference type="EMBL" id="BMXI01000006">
    <property type="protein sequence ID" value="GHC51594.1"/>
    <property type="molecule type" value="Genomic_DNA"/>
</dbReference>
<keyword evidence="1" id="KW-1133">Transmembrane helix</keyword>
<organism evidence="2 3">
    <name type="scientific">Roseibacillus persicicus</name>
    <dbReference type="NCBI Taxonomy" id="454148"/>
    <lineage>
        <taxon>Bacteria</taxon>
        <taxon>Pseudomonadati</taxon>
        <taxon>Verrucomicrobiota</taxon>
        <taxon>Verrucomicrobiia</taxon>
        <taxon>Verrucomicrobiales</taxon>
        <taxon>Verrucomicrobiaceae</taxon>
        <taxon>Roseibacillus</taxon>
    </lineage>
</organism>
<feature type="transmembrane region" description="Helical" evidence="1">
    <location>
        <begin position="25"/>
        <end position="48"/>
    </location>
</feature>
<keyword evidence="1" id="KW-0812">Transmembrane</keyword>
<dbReference type="Proteomes" id="UP000644507">
    <property type="component" value="Unassembled WGS sequence"/>
</dbReference>
<sequence length="225" mass="25257">MRSRTYSFTSMTKKTSFPTENVDRISARLSLTLAALIPLVAIGLTHFYSENYGKKKSSQTTSAKNYGSDNRLAEFCSKNVKDNRAFVLFKYGTCVVIEGKKDTATIKNEALRILSKTATPDARFVCTPVEDNNLIVSYTEPVFHLRFGEDMNNNREQIESDFRRFLTESELADITPSWEPPFHAKVGLRSRARLLKDAQNPVISHIIAPRGTEKTSASETASVSF</sequence>
<accession>A0A918WKN1</accession>
<keyword evidence="3" id="KW-1185">Reference proteome</keyword>
<reference evidence="2" key="1">
    <citation type="journal article" date="2014" name="Int. J. Syst. Evol. Microbiol.">
        <title>Complete genome sequence of Corynebacterium casei LMG S-19264T (=DSM 44701T), isolated from a smear-ripened cheese.</title>
        <authorList>
            <consortium name="US DOE Joint Genome Institute (JGI-PGF)"/>
            <person name="Walter F."/>
            <person name="Albersmeier A."/>
            <person name="Kalinowski J."/>
            <person name="Ruckert C."/>
        </authorList>
    </citation>
    <scope>NUCLEOTIDE SEQUENCE</scope>
    <source>
        <strain evidence="2">KCTC 12988</strain>
    </source>
</reference>
<protein>
    <submittedName>
        <fullName evidence="2">Uncharacterized protein</fullName>
    </submittedName>
</protein>
<proteinExistence type="predicted"/>
<reference evidence="2" key="2">
    <citation type="submission" date="2020-09" db="EMBL/GenBank/DDBJ databases">
        <authorList>
            <person name="Sun Q."/>
            <person name="Kim S."/>
        </authorList>
    </citation>
    <scope>NUCLEOTIDE SEQUENCE</scope>
    <source>
        <strain evidence="2">KCTC 12988</strain>
    </source>
</reference>
<name>A0A918WKN1_9BACT</name>
<gene>
    <name evidence="2" type="ORF">GCM10007100_17280</name>
</gene>
<evidence type="ECO:0000256" key="1">
    <source>
        <dbReference type="SAM" id="Phobius"/>
    </source>
</evidence>